<accession>A0A7M7QCU8</accession>
<keyword evidence="8" id="KW-1185">Reference proteome</keyword>
<evidence type="ECO:0000256" key="2">
    <source>
        <dbReference type="ARBA" id="ARBA00012281"/>
    </source>
</evidence>
<sequence>MLSSYNKMLTKVRKIVAPLRLLITPKRCKSIEINPKYELYRLEKGPPTSAELTEEEATLMLQRMLYIRRMENKAAELYRARLINGFCHLYSGQEAVAVATRSVMQENDTVITAYRCHAFASMFGSTARQVFAELMGRKTGTSKGKGGSMHMYGPNFYGGEGIVGGQESVRASINKTIQVPIGAGLGFAHKYNGNGAVSFTLYGDGAASQGQLHEAWNMSKLWNLPTVYICENNKYGMGTATHRHSANDKFYTRGDLIPGIKADGMKIEEVREAVKFGREHALREGPIVIEVTTYRYFGHSMSDPGTSYRTREEVKAIQEKHDPIKNFTTLLEEKNLKSKEDIEAMRKAIFKDVDTQLEESKKDAWPEVSDIAADLYVKKLEESRGMVPWHKV</sequence>
<protein>
    <recommendedName>
        <fullName evidence="2">pyruvate dehydrogenase (acetyl-transferring)</fullName>
        <ecNumber evidence="2">1.2.4.1</ecNumber>
    </recommendedName>
</protein>
<dbReference type="FunFam" id="3.40.50.970:FF:000013">
    <property type="entry name" value="Pyruvate dehydrogenase E1 component subunit alpha"/>
    <property type="match status" value="1"/>
</dbReference>
<dbReference type="InParanoid" id="A0A7M7QCU8"/>
<dbReference type="SUPFAM" id="SSF52518">
    <property type="entry name" value="Thiamin diphosphate-binding fold (THDP-binding)"/>
    <property type="match status" value="1"/>
</dbReference>
<reference evidence="7" key="1">
    <citation type="submission" date="2021-01" db="UniProtKB">
        <authorList>
            <consortium name="EnsemblMetazoa"/>
        </authorList>
    </citation>
    <scope>IDENTIFICATION</scope>
</reference>
<dbReference type="Pfam" id="PF00676">
    <property type="entry name" value="E1_dh"/>
    <property type="match status" value="1"/>
</dbReference>
<dbReference type="InterPro" id="IPR001017">
    <property type="entry name" value="DH_E1"/>
</dbReference>
<dbReference type="OrthoDB" id="10256198at2759"/>
<evidence type="ECO:0000256" key="5">
    <source>
        <dbReference type="ARBA" id="ARBA00023052"/>
    </source>
</evidence>
<dbReference type="PANTHER" id="PTHR11516:SF60">
    <property type="entry name" value="PYRUVATE DEHYDROGENASE E1 COMPONENT SUBUNIT ALPHA"/>
    <property type="match status" value="1"/>
</dbReference>
<dbReference type="InterPro" id="IPR050642">
    <property type="entry name" value="PDH_E1_Alpha_Subunit"/>
</dbReference>
<evidence type="ECO:0000259" key="6">
    <source>
        <dbReference type="Pfam" id="PF00676"/>
    </source>
</evidence>
<comment type="cofactor">
    <cofactor evidence="1">
        <name>thiamine diphosphate</name>
        <dbReference type="ChEBI" id="CHEBI:58937"/>
    </cofactor>
</comment>
<evidence type="ECO:0000256" key="1">
    <source>
        <dbReference type="ARBA" id="ARBA00001964"/>
    </source>
</evidence>
<dbReference type="Gene3D" id="3.40.50.970">
    <property type="match status" value="1"/>
</dbReference>
<evidence type="ECO:0000256" key="4">
    <source>
        <dbReference type="ARBA" id="ARBA00023002"/>
    </source>
</evidence>
<dbReference type="GeneID" id="100121105"/>
<dbReference type="EC" id="1.2.4.1" evidence="2"/>
<dbReference type="AlphaFoldDB" id="A0A7M7QCU8"/>
<keyword evidence="4" id="KW-0560">Oxidoreductase</keyword>
<dbReference type="EnsemblMetazoa" id="XM_031927740">
    <property type="protein sequence ID" value="XP_031783600"/>
    <property type="gene ID" value="LOC100121105"/>
</dbReference>
<evidence type="ECO:0000256" key="3">
    <source>
        <dbReference type="ARBA" id="ARBA00022946"/>
    </source>
</evidence>
<dbReference type="SMR" id="A0A7M7QCU8"/>
<organism evidence="7 8">
    <name type="scientific">Nasonia vitripennis</name>
    <name type="common">Parasitic wasp</name>
    <dbReference type="NCBI Taxonomy" id="7425"/>
    <lineage>
        <taxon>Eukaryota</taxon>
        <taxon>Metazoa</taxon>
        <taxon>Ecdysozoa</taxon>
        <taxon>Arthropoda</taxon>
        <taxon>Hexapoda</taxon>
        <taxon>Insecta</taxon>
        <taxon>Pterygota</taxon>
        <taxon>Neoptera</taxon>
        <taxon>Endopterygota</taxon>
        <taxon>Hymenoptera</taxon>
        <taxon>Apocrita</taxon>
        <taxon>Proctotrupomorpha</taxon>
        <taxon>Chalcidoidea</taxon>
        <taxon>Pteromalidae</taxon>
        <taxon>Pteromalinae</taxon>
        <taxon>Nasonia</taxon>
    </lineage>
</organism>
<dbReference type="PANTHER" id="PTHR11516">
    <property type="entry name" value="PYRUVATE DEHYDROGENASE E1 COMPONENT, ALPHA SUBUNIT BACTERIAL AND ORGANELLAR"/>
    <property type="match status" value="1"/>
</dbReference>
<evidence type="ECO:0000313" key="7">
    <source>
        <dbReference type="EnsemblMetazoa" id="XP_031783600"/>
    </source>
</evidence>
<keyword evidence="5" id="KW-0786">Thiamine pyrophosphate</keyword>
<name>A0A7M7QCU8_NASVI</name>
<dbReference type="GO" id="GO:0006086">
    <property type="term" value="P:pyruvate decarboxylation to acetyl-CoA"/>
    <property type="evidence" value="ECO:0007669"/>
    <property type="project" value="TreeGrafter"/>
</dbReference>
<feature type="domain" description="Dehydrogenase E1 component" evidence="6">
    <location>
        <begin position="63"/>
        <end position="367"/>
    </location>
</feature>
<keyword evidence="3" id="KW-0809">Transit peptide</keyword>
<dbReference type="RefSeq" id="XP_031783600.1">
    <property type="nucleotide sequence ID" value="XM_031927740.1"/>
</dbReference>
<dbReference type="CDD" id="cd02000">
    <property type="entry name" value="TPP_E1_PDC_ADC_BCADC"/>
    <property type="match status" value="1"/>
</dbReference>
<evidence type="ECO:0000313" key="8">
    <source>
        <dbReference type="Proteomes" id="UP000002358"/>
    </source>
</evidence>
<dbReference type="InterPro" id="IPR029061">
    <property type="entry name" value="THDP-binding"/>
</dbReference>
<dbReference type="GO" id="GO:0004739">
    <property type="term" value="F:pyruvate dehydrogenase (acetyl-transferring) activity"/>
    <property type="evidence" value="ECO:0007669"/>
    <property type="project" value="UniProtKB-EC"/>
</dbReference>
<proteinExistence type="predicted"/>
<dbReference type="Proteomes" id="UP000002358">
    <property type="component" value="Chromosome 1"/>
</dbReference>